<evidence type="ECO:0000256" key="5">
    <source>
        <dbReference type="ARBA" id="ARBA00017565"/>
    </source>
</evidence>
<keyword evidence="6" id="KW-0645">Protease</keyword>
<evidence type="ECO:0000256" key="10">
    <source>
        <dbReference type="ARBA" id="ARBA00023049"/>
    </source>
</evidence>
<dbReference type="Gene3D" id="3.30.830.10">
    <property type="entry name" value="Metalloenzyme, LuxS/M16 peptidase-like"/>
    <property type="match status" value="4"/>
</dbReference>
<evidence type="ECO:0000256" key="12">
    <source>
        <dbReference type="ARBA" id="ARBA00031184"/>
    </source>
</evidence>
<evidence type="ECO:0000259" key="17">
    <source>
        <dbReference type="Pfam" id="PF16187"/>
    </source>
</evidence>
<evidence type="ECO:0000256" key="1">
    <source>
        <dbReference type="ARBA" id="ARBA00001947"/>
    </source>
</evidence>
<evidence type="ECO:0000313" key="20">
    <source>
        <dbReference type="Proteomes" id="UP000477680"/>
    </source>
</evidence>
<dbReference type="InterPro" id="IPR007863">
    <property type="entry name" value="Peptidase_M16_C"/>
</dbReference>
<evidence type="ECO:0000256" key="14">
    <source>
        <dbReference type="RuleBase" id="RU004447"/>
    </source>
</evidence>
<dbReference type="InterPro" id="IPR050626">
    <property type="entry name" value="Peptidase_M16"/>
</dbReference>
<proteinExistence type="inferred from homology"/>
<dbReference type="EMBL" id="CP048711">
    <property type="protein sequence ID" value="QIB66300.1"/>
    <property type="molecule type" value="Genomic_DNA"/>
</dbReference>
<evidence type="ECO:0000256" key="11">
    <source>
        <dbReference type="ARBA" id="ARBA00029597"/>
    </source>
</evidence>
<dbReference type="Pfam" id="PF22456">
    <property type="entry name" value="PqqF-like_C_4"/>
    <property type="match status" value="1"/>
</dbReference>
<dbReference type="SUPFAM" id="SSF63411">
    <property type="entry name" value="LuxS/MPP-like metallohydrolase"/>
    <property type="match status" value="4"/>
</dbReference>
<dbReference type="GO" id="GO:0046872">
    <property type="term" value="F:metal ion binding"/>
    <property type="evidence" value="ECO:0007669"/>
    <property type="project" value="UniProtKB-KW"/>
</dbReference>
<dbReference type="FunFam" id="3.30.830.10:FF:000005">
    <property type="entry name" value="nardilysin isoform X1"/>
    <property type="match status" value="1"/>
</dbReference>
<dbReference type="FunFam" id="3.30.830.10:FF:000012">
    <property type="entry name" value="Protease 3"/>
    <property type="match status" value="1"/>
</dbReference>
<dbReference type="Pfam" id="PF16187">
    <property type="entry name" value="Peptidase_M16_M"/>
    <property type="match status" value="1"/>
</dbReference>
<keyword evidence="20" id="KW-1185">Reference proteome</keyword>
<dbReference type="PANTHER" id="PTHR43690:SF18">
    <property type="entry name" value="INSULIN-DEGRADING ENZYME-RELATED"/>
    <property type="match status" value="1"/>
</dbReference>
<dbReference type="GO" id="GO:0006508">
    <property type="term" value="P:proteolysis"/>
    <property type="evidence" value="ECO:0007669"/>
    <property type="project" value="UniProtKB-KW"/>
</dbReference>
<dbReference type="InterPro" id="IPR011249">
    <property type="entry name" value="Metalloenz_LuxS/M16"/>
</dbReference>
<dbReference type="PANTHER" id="PTHR43690">
    <property type="entry name" value="NARDILYSIN"/>
    <property type="match status" value="1"/>
</dbReference>
<evidence type="ECO:0000259" key="15">
    <source>
        <dbReference type="Pfam" id="PF00675"/>
    </source>
</evidence>
<accession>A0A6C0U2C1</accession>
<dbReference type="AlphaFoldDB" id="A0A6C0U2C1"/>
<comment type="function">
    <text evidence="2">Endopeptidase that degrades small peptides of less than 7 kDa, such as glucagon and insulin.</text>
</comment>
<dbReference type="GO" id="GO:0005737">
    <property type="term" value="C:cytoplasm"/>
    <property type="evidence" value="ECO:0007669"/>
    <property type="project" value="UniProtKB-ARBA"/>
</dbReference>
<gene>
    <name evidence="19" type="ORF">G3T16_13685</name>
</gene>
<feature type="domain" description="Peptidase M16 N-terminal" evidence="15">
    <location>
        <begin position="58"/>
        <end position="175"/>
    </location>
</feature>
<sequence>MRLTVSGRGLRPLVSGFVLLLLLAACASLPGATVQQPVQSPNDDYDYRYLTLANDMQVLLISDPGAPKAAAALDVQVGSGDNPPGREGLAHFLEHMLFLGTDKYPDAAEYEQFITEHGGSRNAYTSFEHTNYFFDIQAEHLPEALDRFAQFFIAPRFDAQYVEREKNAVEAEFQMGLTSDPRRGLDVLQELINPEHPFHQFTVGSLETLADRTGSTIRDELLTFYERHYSANMMRLVVFGAQSLDELEALVAPVFEQVPNKDFEPDPIEAPLFPEQSLPMLVKIQPQATLRQLEVSFPVADYRSDYKVNPLAYLGNLVGHEGKGSLLSQLKAEGLAESLGAGSGLGWRGGALFSVSITLTEAGAERYERVLQLLFSYLDMLREQGPQQWLYEEQSRLAELEFRFHEDSTPMNYVSSLASGMHYYEPVDTLRGPYLMSRYDRQMLNELLGDVAPGNALVVFSDDSVETDQVSEFYGVPYARQQVAGEQLARWTAPVRHAELDLPPPNEFIPDDVSLVPLADEAVSLPTLLLDETRLSVWFAQDHEFRIPKGATYINFRSPEVGQNVQQTAAALLYTALLKDAVNEFSYPALLAGLNFELYKHAQGISLRISGYNDKQIRLLDRLLEVIQQPDFDPERFANIRADRIRSLANAIAKRPSSQVMDDLREALLHGEWGEQPLIDALAELELADLEAYATAFWAGATAETLVFGNYEPSVVPALAQRLRELLPTDGAAPTLPPLRVTRLAEDEALQFVVDVPHDDSVVAWYLQGRDQSWHDRAATALTGQIIKSGFFQQLRTEQQLGYVVSAFPWPQLDVPGLVLLIQSPNTSAVDVVAAMESFMAAVSGSLDQSQFERHRAALVGEILRPDKNLWERAEFYWQSIAKKQYQFDGRRQLVAAVSALSREQWNDYYDEVFLRRRQSLQVVAPGRWQAVPDGYGPRLHDAADIKQTNPAFLID</sequence>
<feature type="domain" description="Peptidase M16 middle/third" evidence="17">
    <location>
        <begin position="402"/>
        <end position="679"/>
    </location>
</feature>
<evidence type="ECO:0000256" key="3">
    <source>
        <dbReference type="ARBA" id="ARBA00007261"/>
    </source>
</evidence>
<feature type="domain" description="Coenzyme PQQ synthesis protein F-like C-terminal lobe" evidence="18">
    <location>
        <begin position="782"/>
        <end position="878"/>
    </location>
</feature>
<comment type="cofactor">
    <cofactor evidence="1">
        <name>Zn(2+)</name>
        <dbReference type="ChEBI" id="CHEBI:29105"/>
    </cofactor>
</comment>
<dbReference type="Pfam" id="PF00675">
    <property type="entry name" value="Peptidase_M16"/>
    <property type="match status" value="1"/>
</dbReference>
<dbReference type="InterPro" id="IPR054734">
    <property type="entry name" value="PqqF-like_C_4"/>
</dbReference>
<evidence type="ECO:0000256" key="13">
    <source>
        <dbReference type="ARBA" id="ARBA00033450"/>
    </source>
</evidence>
<organism evidence="19 20">
    <name type="scientific">Kineobactrum salinum</name>
    <dbReference type="NCBI Taxonomy" id="2708301"/>
    <lineage>
        <taxon>Bacteria</taxon>
        <taxon>Pseudomonadati</taxon>
        <taxon>Pseudomonadota</taxon>
        <taxon>Gammaproteobacteria</taxon>
        <taxon>Cellvibrionales</taxon>
        <taxon>Halieaceae</taxon>
        <taxon>Kineobactrum</taxon>
    </lineage>
</organism>
<comment type="similarity">
    <text evidence="3 14">Belongs to the peptidase M16 family.</text>
</comment>
<evidence type="ECO:0000256" key="6">
    <source>
        <dbReference type="ARBA" id="ARBA00022670"/>
    </source>
</evidence>
<dbReference type="PROSITE" id="PS00143">
    <property type="entry name" value="INSULINASE"/>
    <property type="match status" value="1"/>
</dbReference>
<keyword evidence="9" id="KW-0862">Zinc</keyword>
<evidence type="ECO:0000259" key="18">
    <source>
        <dbReference type="Pfam" id="PF22456"/>
    </source>
</evidence>
<dbReference type="InterPro" id="IPR011765">
    <property type="entry name" value="Pept_M16_N"/>
</dbReference>
<dbReference type="EC" id="3.4.24.55" evidence="4"/>
<keyword evidence="8" id="KW-0378">Hydrolase</keyword>
<dbReference type="RefSeq" id="WP_163495734.1">
    <property type="nucleotide sequence ID" value="NZ_CP048711.1"/>
</dbReference>
<reference evidence="19 20" key="1">
    <citation type="submission" date="2020-02" db="EMBL/GenBank/DDBJ databases">
        <title>Genome sequencing for Kineobactrum sp. M2.</title>
        <authorList>
            <person name="Park S.-J."/>
        </authorList>
    </citation>
    <scope>NUCLEOTIDE SEQUENCE [LARGE SCALE GENOMIC DNA]</scope>
    <source>
        <strain evidence="19 20">M2</strain>
    </source>
</reference>
<feature type="domain" description="Peptidase M16 C-terminal" evidence="16">
    <location>
        <begin position="218"/>
        <end position="393"/>
    </location>
</feature>
<evidence type="ECO:0000256" key="4">
    <source>
        <dbReference type="ARBA" id="ARBA00012449"/>
    </source>
</evidence>
<name>A0A6C0U2C1_9GAMM</name>
<evidence type="ECO:0000256" key="8">
    <source>
        <dbReference type="ARBA" id="ARBA00022801"/>
    </source>
</evidence>
<dbReference type="GO" id="GO:0004222">
    <property type="term" value="F:metalloendopeptidase activity"/>
    <property type="evidence" value="ECO:0007669"/>
    <property type="project" value="UniProtKB-EC"/>
</dbReference>
<keyword evidence="7" id="KW-0479">Metal-binding</keyword>
<evidence type="ECO:0000256" key="9">
    <source>
        <dbReference type="ARBA" id="ARBA00022833"/>
    </source>
</evidence>
<dbReference type="InterPro" id="IPR032632">
    <property type="entry name" value="Peptidase_M16_M"/>
</dbReference>
<keyword evidence="10" id="KW-0482">Metalloprotease</keyword>
<evidence type="ECO:0000256" key="7">
    <source>
        <dbReference type="ARBA" id="ARBA00022723"/>
    </source>
</evidence>
<dbReference type="Pfam" id="PF05193">
    <property type="entry name" value="Peptidase_M16_C"/>
    <property type="match status" value="1"/>
</dbReference>
<evidence type="ECO:0000259" key="16">
    <source>
        <dbReference type="Pfam" id="PF05193"/>
    </source>
</evidence>
<dbReference type="Proteomes" id="UP000477680">
    <property type="component" value="Chromosome"/>
</dbReference>
<evidence type="ECO:0000313" key="19">
    <source>
        <dbReference type="EMBL" id="QIB66300.1"/>
    </source>
</evidence>
<dbReference type="InterPro" id="IPR001431">
    <property type="entry name" value="Pept_M16_Zn_BS"/>
</dbReference>
<dbReference type="KEGG" id="kim:G3T16_13685"/>
<evidence type="ECO:0000256" key="2">
    <source>
        <dbReference type="ARBA" id="ARBA00002184"/>
    </source>
</evidence>
<dbReference type="PROSITE" id="PS51257">
    <property type="entry name" value="PROKAR_LIPOPROTEIN"/>
    <property type="match status" value="1"/>
</dbReference>
<protein>
    <recommendedName>
        <fullName evidence="5">Protease 3</fullName>
        <ecNumber evidence="4">3.4.24.55</ecNumber>
    </recommendedName>
    <alternativeName>
        <fullName evidence="13">Pitrilysin</fullName>
    </alternativeName>
    <alternativeName>
        <fullName evidence="12">Protease III</fullName>
    </alternativeName>
    <alternativeName>
        <fullName evidence="11">Protease pi</fullName>
    </alternativeName>
</protein>